<protein>
    <submittedName>
        <fullName evidence="1">Uncharacterized protein</fullName>
    </submittedName>
</protein>
<dbReference type="Proteomes" id="UP000032076">
    <property type="component" value="Unassembled WGS sequence"/>
</dbReference>
<proteinExistence type="predicted"/>
<name>A0A0D0EP81_9BACI</name>
<reference evidence="1 2" key="1">
    <citation type="submission" date="2015-01" db="EMBL/GenBank/DDBJ databases">
        <title>Draft Genome Sequences of Four Bacillus thermoamylovorans Strains, Isolated From Food Products.</title>
        <authorList>
            <person name="Krawcyk A.O."/>
            <person name="Berendsen E.M."/>
            <person name="Eijlander R.T."/>
            <person name="de Jong A."/>
            <person name="Wells-Bennik M."/>
            <person name="Kuipers O.P."/>
        </authorList>
    </citation>
    <scope>NUCLEOTIDE SEQUENCE [LARGE SCALE GENOMIC DNA]</scope>
    <source>
        <strain evidence="1 2">B4167</strain>
    </source>
</reference>
<accession>A0A0D0EP81</accession>
<dbReference type="AlphaFoldDB" id="A0A0D0EP81"/>
<organism evidence="1 2">
    <name type="scientific">Caldibacillus thermoamylovorans</name>
    <dbReference type="NCBI Taxonomy" id="35841"/>
    <lineage>
        <taxon>Bacteria</taxon>
        <taxon>Bacillati</taxon>
        <taxon>Bacillota</taxon>
        <taxon>Bacilli</taxon>
        <taxon>Bacillales</taxon>
        <taxon>Bacillaceae</taxon>
        <taxon>Caldibacillus</taxon>
    </lineage>
</organism>
<gene>
    <name evidence="1" type="ORF">B4167_2933</name>
</gene>
<evidence type="ECO:0000313" key="1">
    <source>
        <dbReference type="EMBL" id="KIO72631.1"/>
    </source>
</evidence>
<evidence type="ECO:0000313" key="2">
    <source>
        <dbReference type="Proteomes" id="UP000032076"/>
    </source>
</evidence>
<sequence length="41" mass="4775">MSNGLSRFSEDEQEMFIGFLQRLADNLKDLSNDDHQMDKKA</sequence>
<dbReference type="EMBL" id="JXLU01000090">
    <property type="protein sequence ID" value="KIO72631.1"/>
    <property type="molecule type" value="Genomic_DNA"/>
</dbReference>
<comment type="caution">
    <text evidence="1">The sequence shown here is derived from an EMBL/GenBank/DDBJ whole genome shotgun (WGS) entry which is preliminary data.</text>
</comment>